<comment type="caution">
    <text evidence="2">The sequence shown here is derived from an EMBL/GenBank/DDBJ whole genome shotgun (WGS) entry which is preliminary data.</text>
</comment>
<dbReference type="RefSeq" id="WP_196206486.1">
    <property type="nucleotide sequence ID" value="NZ_JADPUN010000408.1"/>
</dbReference>
<keyword evidence="3" id="KW-1185">Reference proteome</keyword>
<evidence type="ECO:0000313" key="2">
    <source>
        <dbReference type="EMBL" id="MBF9135021.1"/>
    </source>
</evidence>
<protein>
    <submittedName>
        <fullName evidence="2">Helix-turn-helix domain-containing protein</fullName>
    </submittedName>
</protein>
<dbReference type="Proteomes" id="UP000638560">
    <property type="component" value="Unassembled WGS sequence"/>
</dbReference>
<dbReference type="InterPro" id="IPR018060">
    <property type="entry name" value="HTH_AraC"/>
</dbReference>
<reference evidence="2 3" key="1">
    <citation type="submission" date="2020-11" db="EMBL/GenBank/DDBJ databases">
        <title>A novel isolate from a Black sea contaminated sediment with potential to produce alkanes: Plantactinospora alkalitolerans sp. nov.</title>
        <authorList>
            <person name="Carro L."/>
            <person name="Veyisoglu A."/>
            <person name="Guven K."/>
            <person name="Schumann P."/>
            <person name="Klenk H.-P."/>
            <person name="Sahin N."/>
        </authorList>
    </citation>
    <scope>NUCLEOTIDE SEQUENCE [LARGE SCALE GENOMIC DNA]</scope>
    <source>
        <strain evidence="2 3">S1510</strain>
    </source>
</reference>
<dbReference type="Pfam" id="PF20240">
    <property type="entry name" value="DUF6597"/>
    <property type="match status" value="1"/>
</dbReference>
<feature type="domain" description="HTH araC/xylS-type" evidence="1">
    <location>
        <begin position="171"/>
        <end position="261"/>
    </location>
</feature>
<dbReference type="EMBL" id="JADPUN010000408">
    <property type="protein sequence ID" value="MBF9135021.1"/>
    <property type="molecule type" value="Genomic_DNA"/>
</dbReference>
<proteinExistence type="predicted"/>
<gene>
    <name evidence="2" type="ORF">I0C86_39790</name>
</gene>
<dbReference type="SMART" id="SM00342">
    <property type="entry name" value="HTH_ARAC"/>
    <property type="match status" value="1"/>
</dbReference>
<dbReference type="PROSITE" id="PS01124">
    <property type="entry name" value="HTH_ARAC_FAMILY_2"/>
    <property type="match status" value="1"/>
</dbReference>
<accession>A0ABS0H961</accession>
<dbReference type="Gene3D" id="1.10.10.60">
    <property type="entry name" value="Homeodomain-like"/>
    <property type="match status" value="1"/>
</dbReference>
<name>A0ABS0H961_9ACTN</name>
<evidence type="ECO:0000259" key="1">
    <source>
        <dbReference type="PROSITE" id="PS01124"/>
    </source>
</evidence>
<dbReference type="InterPro" id="IPR046532">
    <property type="entry name" value="DUF6597"/>
</dbReference>
<dbReference type="Pfam" id="PF12833">
    <property type="entry name" value="HTH_18"/>
    <property type="match status" value="1"/>
</dbReference>
<sequence>MTPPPRREAEQSYVERLPVPALAGLVSAVFIQRVASGGGPYAHRNMPNGSVELTCRLGAAPTVTGPLTRPVTQVLAPGTTVVGLRLRPGAAPSLLGRPASEHVDLVLGADVFWGGHTVGMLGERMAGAASPEQALTVLQAHLVDRLPDAAPLDPLVSGAVCRLMPGRAREVTSLTSSLYVSERSLRRRCLAAVGVPPKTLHRMLRFQGVLAAAQRAIAQGRTPTEGGLARVAVDAGYADHSHLDRECRRLTGVSARTFLLQTAEQCACGHDHAASYEPLLRSA</sequence>
<organism evidence="2 3">
    <name type="scientific">Plantactinospora alkalitolerans</name>
    <dbReference type="NCBI Taxonomy" id="2789879"/>
    <lineage>
        <taxon>Bacteria</taxon>
        <taxon>Bacillati</taxon>
        <taxon>Actinomycetota</taxon>
        <taxon>Actinomycetes</taxon>
        <taxon>Micromonosporales</taxon>
        <taxon>Micromonosporaceae</taxon>
        <taxon>Plantactinospora</taxon>
    </lineage>
</organism>
<evidence type="ECO:0000313" key="3">
    <source>
        <dbReference type="Proteomes" id="UP000638560"/>
    </source>
</evidence>